<feature type="compositionally biased region" description="Polar residues" evidence="1">
    <location>
        <begin position="329"/>
        <end position="342"/>
    </location>
</feature>
<accession>A0AAW2HQS7</accession>
<dbReference type="InterPro" id="IPR004827">
    <property type="entry name" value="bZIP"/>
</dbReference>
<dbReference type="EMBL" id="JARGDH010000004">
    <property type="protein sequence ID" value="KAL0271838.1"/>
    <property type="molecule type" value="Genomic_DNA"/>
</dbReference>
<dbReference type="GO" id="GO:0005634">
    <property type="term" value="C:nucleus"/>
    <property type="evidence" value="ECO:0007669"/>
    <property type="project" value="UniProtKB-ARBA"/>
</dbReference>
<protein>
    <recommendedName>
        <fullName evidence="2">BZIP domain-containing protein</fullName>
    </recommendedName>
</protein>
<evidence type="ECO:0000313" key="3">
    <source>
        <dbReference type="EMBL" id="KAL0271837.1"/>
    </source>
</evidence>
<dbReference type="EMBL" id="JARGDH010000004">
    <property type="protein sequence ID" value="KAL0271837.1"/>
    <property type="molecule type" value="Genomic_DNA"/>
</dbReference>
<feature type="compositionally biased region" description="Polar residues" evidence="1">
    <location>
        <begin position="349"/>
        <end position="363"/>
    </location>
</feature>
<dbReference type="AlphaFoldDB" id="A0AAW2HQS7"/>
<feature type="region of interest" description="Disordered" evidence="1">
    <location>
        <begin position="326"/>
        <end position="363"/>
    </location>
</feature>
<dbReference type="GO" id="GO:0003700">
    <property type="term" value="F:DNA-binding transcription factor activity"/>
    <property type="evidence" value="ECO:0007669"/>
    <property type="project" value="InterPro"/>
</dbReference>
<dbReference type="Pfam" id="PF07716">
    <property type="entry name" value="bZIP_2"/>
    <property type="match status" value="1"/>
</dbReference>
<sequence length="516" mass="59051">MAKKEELERYQDCSWFQSKSTKEDCISKLSQAEILNSPDTEVNVLDLDIPFADRSIPVPVWGDEYLEVYDEADLRCEMDDKFEGKESYIYPPNENIIYNNSKLGEDGFSDINNYIDYSIRKTDSYDNMKVITSTSLAEIIPISYQEQVNNANYNIQSFEKVKCEIKEELEVGSPDCGSYAVESDDCDLIVGREEVIEVECQESGEKQIKTTSREVNCLEMESQGPEKKLVKADLQELKFKSAISNVIANEIPVEKLKSKLVPQKEGKRELRLNLSKSSFECQPLNVSTPDVCFMDLVNYINNETIPSSTITSPTVLFPQIHNVMPLKESSPNNGTSLKNETITSDEKSAVSTENTINSPPVTFKSENQSVIDLNIVSTEDISDTMSIAERIKVGSSRKRCNRYAVENMQLSEDDDDYEEPKRMRKHSKSSSLDSDTKLGTDSYRVRRDRNNEASKRSRQNKKLKEEQMCKSLLAMEEEYKWLSTEAAKLENMVKRMRGFVLYVEQERKKLESEITY</sequence>
<organism evidence="3">
    <name type="scientific">Menopon gallinae</name>
    <name type="common">poultry shaft louse</name>
    <dbReference type="NCBI Taxonomy" id="328185"/>
    <lineage>
        <taxon>Eukaryota</taxon>
        <taxon>Metazoa</taxon>
        <taxon>Ecdysozoa</taxon>
        <taxon>Arthropoda</taxon>
        <taxon>Hexapoda</taxon>
        <taxon>Insecta</taxon>
        <taxon>Pterygota</taxon>
        <taxon>Neoptera</taxon>
        <taxon>Paraneoptera</taxon>
        <taxon>Psocodea</taxon>
        <taxon>Troctomorpha</taxon>
        <taxon>Phthiraptera</taxon>
        <taxon>Amblycera</taxon>
        <taxon>Menoponidae</taxon>
        <taxon>Menopon</taxon>
    </lineage>
</organism>
<feature type="domain" description="BZIP" evidence="2">
    <location>
        <begin position="440"/>
        <end position="490"/>
    </location>
</feature>
<feature type="region of interest" description="Disordered" evidence="1">
    <location>
        <begin position="411"/>
        <end position="464"/>
    </location>
</feature>
<dbReference type="SUPFAM" id="SSF57959">
    <property type="entry name" value="Leucine zipper domain"/>
    <property type="match status" value="1"/>
</dbReference>
<name>A0AAW2HQS7_9NEOP</name>
<evidence type="ECO:0000256" key="1">
    <source>
        <dbReference type="SAM" id="MobiDB-lite"/>
    </source>
</evidence>
<comment type="caution">
    <text evidence="3">The sequence shown here is derived from an EMBL/GenBank/DDBJ whole genome shotgun (WGS) entry which is preliminary data.</text>
</comment>
<evidence type="ECO:0000259" key="2">
    <source>
        <dbReference type="Pfam" id="PF07716"/>
    </source>
</evidence>
<dbReference type="EMBL" id="JARGDH010000004">
    <property type="protein sequence ID" value="KAL0271836.1"/>
    <property type="molecule type" value="Genomic_DNA"/>
</dbReference>
<feature type="compositionally biased region" description="Basic and acidic residues" evidence="1">
    <location>
        <begin position="434"/>
        <end position="455"/>
    </location>
</feature>
<dbReference type="InterPro" id="IPR046347">
    <property type="entry name" value="bZIP_sf"/>
</dbReference>
<dbReference type="Gene3D" id="1.20.5.170">
    <property type="match status" value="1"/>
</dbReference>
<reference evidence="3" key="1">
    <citation type="journal article" date="2024" name="Gigascience">
        <title>Chromosome-level genome of the poultry shaft louse Menopon gallinae provides insight into the host-switching and adaptive evolution of parasitic lice.</title>
        <authorList>
            <person name="Xu Y."/>
            <person name="Ma L."/>
            <person name="Liu S."/>
            <person name="Liang Y."/>
            <person name="Liu Q."/>
            <person name="He Z."/>
            <person name="Tian L."/>
            <person name="Duan Y."/>
            <person name="Cai W."/>
            <person name="Li H."/>
            <person name="Song F."/>
        </authorList>
    </citation>
    <scope>NUCLEOTIDE SEQUENCE</scope>
    <source>
        <strain evidence="3">Cailab_2023a</strain>
    </source>
</reference>
<proteinExistence type="predicted"/>
<gene>
    <name evidence="3" type="ORF">PYX00_008803</name>
</gene>